<evidence type="ECO:0000259" key="2">
    <source>
        <dbReference type="SMART" id="SM00014"/>
    </source>
</evidence>
<evidence type="ECO:0000313" key="4">
    <source>
        <dbReference type="Proteomes" id="UP001156140"/>
    </source>
</evidence>
<dbReference type="InterPro" id="IPR036938">
    <property type="entry name" value="PAP2/HPO_sf"/>
</dbReference>
<evidence type="ECO:0000256" key="1">
    <source>
        <dbReference type="SAM" id="Phobius"/>
    </source>
</evidence>
<keyword evidence="4" id="KW-1185">Reference proteome</keyword>
<dbReference type="PANTHER" id="PTHR14969">
    <property type="entry name" value="SPHINGOSINE-1-PHOSPHATE PHOSPHOHYDROLASE"/>
    <property type="match status" value="1"/>
</dbReference>
<dbReference type="SUPFAM" id="SSF48317">
    <property type="entry name" value="Acid phosphatase/Vanadium-dependent haloperoxidase"/>
    <property type="match status" value="1"/>
</dbReference>
<proteinExistence type="predicted"/>
<feature type="transmembrane region" description="Helical" evidence="1">
    <location>
        <begin position="73"/>
        <end position="95"/>
    </location>
</feature>
<reference evidence="3" key="1">
    <citation type="submission" date="2022-03" db="EMBL/GenBank/DDBJ databases">
        <title>The complete genome sequence of a Methyloterrigena soli.</title>
        <authorList>
            <person name="Zi Z."/>
        </authorList>
    </citation>
    <scope>NUCLEOTIDE SEQUENCE</scope>
    <source>
        <strain evidence="3">M48</strain>
    </source>
</reference>
<comment type="caution">
    <text evidence="3">The sequence shown here is derived from an EMBL/GenBank/DDBJ whole genome shotgun (WGS) entry which is preliminary data.</text>
</comment>
<dbReference type="Gene3D" id="1.20.144.10">
    <property type="entry name" value="Phosphatidic acid phosphatase type 2/haloperoxidase"/>
    <property type="match status" value="2"/>
</dbReference>
<keyword evidence="1" id="KW-1133">Transmembrane helix</keyword>
<evidence type="ECO:0000313" key="3">
    <source>
        <dbReference type="EMBL" id="MCI0127332.1"/>
    </source>
</evidence>
<dbReference type="Proteomes" id="UP001156140">
    <property type="component" value="Unassembled WGS sequence"/>
</dbReference>
<dbReference type="RefSeq" id="WP_281735889.1">
    <property type="nucleotide sequence ID" value="NZ_JAKETQ010000001.1"/>
</dbReference>
<feature type="transmembrane region" description="Helical" evidence="1">
    <location>
        <begin position="102"/>
        <end position="123"/>
    </location>
</feature>
<dbReference type="Pfam" id="PF01569">
    <property type="entry name" value="PAP2"/>
    <property type="match status" value="1"/>
</dbReference>
<dbReference type="AlphaFoldDB" id="A0AA41UBN0"/>
<dbReference type="InterPro" id="IPR000326">
    <property type="entry name" value="PAP2/HPO"/>
</dbReference>
<dbReference type="SMART" id="SM00014">
    <property type="entry name" value="acidPPc"/>
    <property type="match status" value="1"/>
</dbReference>
<keyword evidence="1" id="KW-0812">Transmembrane</keyword>
<feature type="transmembrane region" description="Helical" evidence="1">
    <location>
        <begin position="143"/>
        <end position="160"/>
    </location>
</feature>
<dbReference type="EMBL" id="JALAZD010000001">
    <property type="protein sequence ID" value="MCI0127332.1"/>
    <property type="molecule type" value="Genomic_DNA"/>
</dbReference>
<keyword evidence="1" id="KW-0472">Membrane</keyword>
<protein>
    <submittedName>
        <fullName evidence="3">Phosphatase PAP2 family protein</fullName>
    </submittedName>
</protein>
<dbReference type="CDD" id="cd03392">
    <property type="entry name" value="PAP2_like_2"/>
    <property type="match status" value="1"/>
</dbReference>
<feature type="domain" description="Phosphatidic acid phosphatase type 2/haloperoxidase" evidence="2">
    <location>
        <begin position="102"/>
        <end position="214"/>
    </location>
</feature>
<gene>
    <name evidence="3" type="ORF">ML536_10895</name>
</gene>
<name>A0AA41UBN0_9HYPH</name>
<feature type="transmembrane region" description="Helical" evidence="1">
    <location>
        <begin position="172"/>
        <end position="193"/>
    </location>
</feature>
<accession>A0AA41UBN0</accession>
<organism evidence="3 4">
    <name type="scientific">Paradevosia shaoguanensis</name>
    <dbReference type="NCBI Taxonomy" id="1335043"/>
    <lineage>
        <taxon>Bacteria</taxon>
        <taxon>Pseudomonadati</taxon>
        <taxon>Pseudomonadota</taxon>
        <taxon>Alphaproteobacteria</taxon>
        <taxon>Hyphomicrobiales</taxon>
        <taxon>Devosiaceae</taxon>
        <taxon>Paradevosia</taxon>
    </lineage>
</organism>
<feature type="transmembrane region" description="Helical" evidence="1">
    <location>
        <begin position="199"/>
        <end position="220"/>
    </location>
</feature>
<sequence>MGWWKNLDPVERWMMLGLGGVAALVALFLRIASEVGEGETTTFDNSVLMAFRVPGHPSEPIGPAWVQEMARDLTALGSFAVLGLLVAGVVLFLLLSNKRGRALFVLVSVLGGTAISTVLKMSYDRPRPELTEVARVFTASFPSGHSMLSAVTFLTLGALLSKLQPQRRLKVYFISVAVLLTLIVGISRLYLGVHYPTDVLAGWAAGAAWAALCLVVATWLRRRGKLRETA</sequence>
<dbReference type="PANTHER" id="PTHR14969:SF13">
    <property type="entry name" value="AT30094P"/>
    <property type="match status" value="1"/>
</dbReference>